<gene>
    <name evidence="1" type="ORF">BLL52_4220</name>
</gene>
<keyword evidence="2" id="KW-1185">Reference proteome</keyword>
<proteinExistence type="predicted"/>
<dbReference type="Proteomes" id="UP000185911">
    <property type="component" value="Unassembled WGS sequence"/>
</dbReference>
<name>A0A1Q8Y990_9BURK</name>
<evidence type="ECO:0008006" key="3">
    <source>
        <dbReference type="Google" id="ProtNLM"/>
    </source>
</evidence>
<organism evidence="1 2">
    <name type="scientific">Rhodoferax antarcticus ANT.BR</name>
    <dbReference type="NCBI Taxonomy" id="1111071"/>
    <lineage>
        <taxon>Bacteria</taxon>
        <taxon>Pseudomonadati</taxon>
        <taxon>Pseudomonadota</taxon>
        <taxon>Betaproteobacteria</taxon>
        <taxon>Burkholderiales</taxon>
        <taxon>Comamonadaceae</taxon>
        <taxon>Rhodoferax</taxon>
    </lineage>
</organism>
<dbReference type="AlphaFoldDB" id="A0A1Q8Y990"/>
<dbReference type="EMBL" id="MSYM01000020">
    <property type="protein sequence ID" value="OLP04554.1"/>
    <property type="molecule type" value="Genomic_DNA"/>
</dbReference>
<protein>
    <recommendedName>
        <fullName evidence="3">DUF4143 domain-containing protein</fullName>
    </recommendedName>
</protein>
<accession>A0A1Q8Y990</accession>
<reference evidence="1 2" key="1">
    <citation type="submission" date="2017-01" db="EMBL/GenBank/DDBJ databases">
        <title>Genome sequence of Rhodoferax antarcticus ANT.BR, a psychrophilic purple nonsulfur bacterium from an Antarctic microbial mat.</title>
        <authorList>
            <person name="Baker J."/>
            <person name="Riester C."/>
            <person name="Skinner B."/>
            <person name="Newell A."/>
            <person name="Swingley W."/>
            <person name="Madigan M."/>
            <person name="Jung D."/>
            <person name="Asao M."/>
            <person name="Chen M."/>
            <person name="Loughlin P."/>
            <person name="Pan H."/>
            <person name="Lin S."/>
            <person name="Li N."/>
            <person name="Shaw J."/>
            <person name="Prado M."/>
            <person name="Sherman C."/>
            <person name="Li X."/>
            <person name="Tang J."/>
            <person name="Blankenship R."/>
            <person name="Zhao T."/>
            <person name="Touchman J."/>
            <person name="Sattley M."/>
        </authorList>
    </citation>
    <scope>NUCLEOTIDE SEQUENCE [LARGE SCALE GENOMIC DNA]</scope>
    <source>
        <strain evidence="1 2">ANT.BR</strain>
    </source>
</reference>
<evidence type="ECO:0000313" key="1">
    <source>
        <dbReference type="EMBL" id="OLP04554.1"/>
    </source>
</evidence>
<sequence length="88" mass="9918">MKNQVLPGRGDIDVVFKARRETYNIEIKSIQDASKVSRKHIAQVLAASDYLKTSPVIWLPKAKEKRVVSRGGVTVFCGTARQLYSHFN</sequence>
<evidence type="ECO:0000313" key="2">
    <source>
        <dbReference type="Proteomes" id="UP000185911"/>
    </source>
</evidence>
<comment type="caution">
    <text evidence="1">The sequence shown here is derived from an EMBL/GenBank/DDBJ whole genome shotgun (WGS) entry which is preliminary data.</text>
</comment>